<evidence type="ECO:0000256" key="7">
    <source>
        <dbReference type="ARBA" id="ARBA00023002"/>
    </source>
</evidence>
<feature type="domain" description="FAD/NAD(P)-binding" evidence="11">
    <location>
        <begin position="386"/>
        <end position="651"/>
    </location>
</feature>
<dbReference type="Gene3D" id="3.40.50.720">
    <property type="entry name" value="NAD(P)-binding Rossmann-like Domain"/>
    <property type="match status" value="1"/>
</dbReference>
<keyword evidence="4" id="KW-0285">Flavoprotein</keyword>
<dbReference type="PRINTS" id="PR00368">
    <property type="entry name" value="FADPNR"/>
</dbReference>
<evidence type="ECO:0000256" key="4">
    <source>
        <dbReference type="ARBA" id="ARBA00022630"/>
    </source>
</evidence>
<protein>
    <submittedName>
        <fullName evidence="12">2,4-dienoyl-CoA reductase (NADPH2)</fullName>
    </submittedName>
</protein>
<dbReference type="OrthoDB" id="3169239at2"/>
<dbReference type="Pfam" id="PF00724">
    <property type="entry name" value="Oxidored_FMN"/>
    <property type="match status" value="1"/>
</dbReference>
<proteinExistence type="inferred from homology"/>
<dbReference type="GO" id="GO:0046872">
    <property type="term" value="F:metal ion binding"/>
    <property type="evidence" value="ECO:0007669"/>
    <property type="project" value="UniProtKB-KW"/>
</dbReference>
<dbReference type="InterPro" id="IPR001155">
    <property type="entry name" value="OxRdtase_FMN_N"/>
</dbReference>
<dbReference type="InterPro" id="IPR051793">
    <property type="entry name" value="NADH:flavin_oxidoreductase"/>
</dbReference>
<keyword evidence="7" id="KW-0560">Oxidoreductase</keyword>
<feature type="domain" description="NADH:flavin oxidoreductase/NADH oxidase N-terminal" evidence="10">
    <location>
        <begin position="14"/>
        <end position="339"/>
    </location>
</feature>
<dbReference type="RefSeq" id="WP_100414789.1">
    <property type="nucleotide sequence ID" value="NZ_PGEZ01000001.1"/>
</dbReference>
<accession>A0A2M9BIU0</accession>
<keyword evidence="5" id="KW-0288">FMN</keyword>
<name>A0A2M9BIU0_9ACTN</name>
<keyword evidence="9" id="KW-0411">Iron-sulfur</keyword>
<evidence type="ECO:0000256" key="3">
    <source>
        <dbReference type="ARBA" id="ARBA00011048"/>
    </source>
</evidence>
<comment type="similarity">
    <text evidence="3">In the N-terminal section; belongs to the NADH:flavin oxidoreductase/NADH oxidase family.</text>
</comment>
<evidence type="ECO:0000256" key="6">
    <source>
        <dbReference type="ARBA" id="ARBA00022723"/>
    </source>
</evidence>
<organism evidence="12 13">
    <name type="scientific">Mumia flava</name>
    <dbReference type="NCBI Taxonomy" id="1348852"/>
    <lineage>
        <taxon>Bacteria</taxon>
        <taxon>Bacillati</taxon>
        <taxon>Actinomycetota</taxon>
        <taxon>Actinomycetes</taxon>
        <taxon>Propionibacteriales</taxon>
        <taxon>Nocardioidaceae</taxon>
        <taxon>Mumia</taxon>
    </lineage>
</organism>
<dbReference type="AlphaFoldDB" id="A0A2M9BIU0"/>
<dbReference type="InterPro" id="IPR023753">
    <property type="entry name" value="FAD/NAD-binding_dom"/>
</dbReference>
<dbReference type="GO" id="GO:0051536">
    <property type="term" value="F:iron-sulfur cluster binding"/>
    <property type="evidence" value="ECO:0007669"/>
    <property type="project" value="UniProtKB-KW"/>
</dbReference>
<evidence type="ECO:0000256" key="1">
    <source>
        <dbReference type="ARBA" id="ARBA00001917"/>
    </source>
</evidence>
<evidence type="ECO:0000256" key="9">
    <source>
        <dbReference type="ARBA" id="ARBA00023014"/>
    </source>
</evidence>
<dbReference type="SUPFAM" id="SSF51905">
    <property type="entry name" value="FAD/NAD(P)-binding domain"/>
    <property type="match status" value="1"/>
</dbReference>
<dbReference type="PANTHER" id="PTHR42917">
    <property type="entry name" value="2,4-DIENOYL-COA REDUCTASE"/>
    <property type="match status" value="1"/>
</dbReference>
<gene>
    <name evidence="12" type="ORF">CLV56_2094</name>
</gene>
<dbReference type="Gene3D" id="3.20.20.70">
    <property type="entry name" value="Aldolase class I"/>
    <property type="match status" value="1"/>
</dbReference>
<sequence>MTEHTPVTTAYPHLLSPLTVGGVTLRNRVMMGSMHTKLEDRAGDIGKLAAYFAERAKGGTALLVTGGYAPSWRGWLSPLGSTMASRRLADQHRQVTDAVHAYDSRILMQVLHAGRYGYSPFSKGVSKKQSPITPFKPSAMSTREVERTVDDFVRAATLAKRAGYDGVEVMGSEGYLINQFLAARTNDRTDAWGGTAEKRMRFPVEVVRRTREALGDDFLIQYRISLLDLVDDAQDWSETVELAHRIEAAGASILNTGIGWHEARIPTIVTSVPRGAFAWVTGKLRPEVGIPVIASNRINTPEVGEQIIASGQADLISMARPLLADPDFVNKAAAGRRDEINVCIGCNQACLDHTFRNQRATCLVNPRAGYETELRLLPVPKPRRKAIAVVGGGPAGLAAATELAGRGHAVTLYEADLEIGGQFRLARRIPGKEEFAETLRYYAKRLEVTGVDVRLGTRAGADDLAAYDEVVVASGVAPRNPEIKGLDHASVVSYPDVIDGRAEVGAKVAIIGAGGIGFDVAEFLLHEPDESLEHWMARWGVADPATERGGLGTKVRTTPAREVWLLQRKPAPLGKGLAKTSGWVHRTTLKDSGVHMMGGVTYEFVDDAGLHILDEDGTPHVLDVDTVVVCAGQESVRDLVEPLESGGTTVHVIGGADVAAELDAKRAIRQATELAARL</sequence>
<keyword evidence="13" id="KW-1185">Reference proteome</keyword>
<dbReference type="Pfam" id="PF07992">
    <property type="entry name" value="Pyr_redox_2"/>
    <property type="match status" value="1"/>
</dbReference>
<dbReference type="SUPFAM" id="SSF51971">
    <property type="entry name" value="Nucleotide-binding domain"/>
    <property type="match status" value="1"/>
</dbReference>
<evidence type="ECO:0000256" key="2">
    <source>
        <dbReference type="ARBA" id="ARBA00001966"/>
    </source>
</evidence>
<comment type="cofactor">
    <cofactor evidence="2">
        <name>[4Fe-4S] cluster</name>
        <dbReference type="ChEBI" id="CHEBI:49883"/>
    </cofactor>
</comment>
<evidence type="ECO:0000256" key="8">
    <source>
        <dbReference type="ARBA" id="ARBA00023004"/>
    </source>
</evidence>
<dbReference type="PANTHER" id="PTHR42917:SF2">
    <property type="entry name" value="2,4-DIENOYL-COA REDUCTASE [(2E)-ENOYL-COA-PRODUCING]"/>
    <property type="match status" value="1"/>
</dbReference>
<keyword evidence="8" id="KW-0408">Iron</keyword>
<evidence type="ECO:0000259" key="10">
    <source>
        <dbReference type="Pfam" id="PF00724"/>
    </source>
</evidence>
<evidence type="ECO:0000313" key="12">
    <source>
        <dbReference type="EMBL" id="PJJ57855.1"/>
    </source>
</evidence>
<evidence type="ECO:0000256" key="5">
    <source>
        <dbReference type="ARBA" id="ARBA00022643"/>
    </source>
</evidence>
<evidence type="ECO:0000313" key="13">
    <source>
        <dbReference type="Proteomes" id="UP000230842"/>
    </source>
</evidence>
<comment type="cofactor">
    <cofactor evidence="1">
        <name>FMN</name>
        <dbReference type="ChEBI" id="CHEBI:58210"/>
    </cofactor>
</comment>
<dbReference type="Proteomes" id="UP000230842">
    <property type="component" value="Unassembled WGS sequence"/>
</dbReference>
<dbReference type="Gene3D" id="3.50.50.60">
    <property type="entry name" value="FAD/NAD(P)-binding domain"/>
    <property type="match status" value="1"/>
</dbReference>
<evidence type="ECO:0000259" key="11">
    <source>
        <dbReference type="Pfam" id="PF07992"/>
    </source>
</evidence>
<dbReference type="CDD" id="cd02930">
    <property type="entry name" value="DCR_FMN"/>
    <property type="match status" value="1"/>
</dbReference>
<dbReference type="GO" id="GO:0016491">
    <property type="term" value="F:oxidoreductase activity"/>
    <property type="evidence" value="ECO:0007669"/>
    <property type="project" value="UniProtKB-KW"/>
</dbReference>
<comment type="caution">
    <text evidence="12">The sequence shown here is derived from an EMBL/GenBank/DDBJ whole genome shotgun (WGS) entry which is preliminary data.</text>
</comment>
<reference evidence="12 13" key="1">
    <citation type="submission" date="2017-11" db="EMBL/GenBank/DDBJ databases">
        <title>Genomic Encyclopedia of Archaeal and Bacterial Type Strains, Phase II (KMG-II): From Individual Species to Whole Genera.</title>
        <authorList>
            <person name="Goeker M."/>
        </authorList>
    </citation>
    <scope>NUCLEOTIDE SEQUENCE [LARGE SCALE GENOMIC DNA]</scope>
    <source>
        <strain evidence="12 13">DSM 27763</strain>
    </source>
</reference>
<keyword evidence="6" id="KW-0479">Metal-binding</keyword>
<dbReference type="GO" id="GO:0010181">
    <property type="term" value="F:FMN binding"/>
    <property type="evidence" value="ECO:0007669"/>
    <property type="project" value="InterPro"/>
</dbReference>
<dbReference type="InterPro" id="IPR013785">
    <property type="entry name" value="Aldolase_TIM"/>
</dbReference>
<dbReference type="InterPro" id="IPR036188">
    <property type="entry name" value="FAD/NAD-bd_sf"/>
</dbReference>
<dbReference type="SUPFAM" id="SSF51395">
    <property type="entry name" value="FMN-linked oxidoreductases"/>
    <property type="match status" value="1"/>
</dbReference>
<dbReference type="EMBL" id="PGEZ01000001">
    <property type="protein sequence ID" value="PJJ57855.1"/>
    <property type="molecule type" value="Genomic_DNA"/>
</dbReference>